<dbReference type="SUPFAM" id="SSF103473">
    <property type="entry name" value="MFS general substrate transporter"/>
    <property type="match status" value="1"/>
</dbReference>
<feature type="transmembrane region" description="Helical" evidence="5">
    <location>
        <begin position="377"/>
        <end position="396"/>
    </location>
</feature>
<dbReference type="PANTHER" id="PTHR42910:SF1">
    <property type="entry name" value="MAJOR FACILITATOR SUPERFAMILY (MFS) PROFILE DOMAIN-CONTAINING PROTEIN"/>
    <property type="match status" value="1"/>
</dbReference>
<evidence type="ECO:0000256" key="3">
    <source>
        <dbReference type="ARBA" id="ARBA00023136"/>
    </source>
</evidence>
<feature type="transmembrane region" description="Helical" evidence="5">
    <location>
        <begin position="269"/>
        <end position="287"/>
    </location>
</feature>
<feature type="transmembrane region" description="Helical" evidence="5">
    <location>
        <begin position="97"/>
        <end position="115"/>
    </location>
</feature>
<dbReference type="PANTHER" id="PTHR42910">
    <property type="entry name" value="TRANSPORTER SCO4007-RELATED"/>
    <property type="match status" value="1"/>
</dbReference>
<feature type="transmembrane region" description="Helical" evidence="5">
    <location>
        <begin position="237"/>
        <end position="257"/>
    </location>
</feature>
<reference evidence="7 8" key="1">
    <citation type="submission" date="2018-05" db="EMBL/GenBank/DDBJ databases">
        <title>Genomic Encyclopedia of Type Strains, Phase IV (KMG-V): Genome sequencing to study the core and pangenomes of soil and plant-associated prokaryotes.</title>
        <authorList>
            <person name="Whitman W."/>
        </authorList>
    </citation>
    <scope>NUCLEOTIDE SEQUENCE [LARGE SCALE GENOMIC DNA]</scope>
    <source>
        <strain evidence="7 8">SCZa-39</strain>
    </source>
</reference>
<feature type="transmembrane region" description="Helical" evidence="5">
    <location>
        <begin position="154"/>
        <end position="176"/>
    </location>
</feature>
<dbReference type="EMBL" id="QEOB01000046">
    <property type="protein sequence ID" value="PVX61064.1"/>
    <property type="molecule type" value="Genomic_DNA"/>
</dbReference>
<dbReference type="InterPro" id="IPR020846">
    <property type="entry name" value="MFS_dom"/>
</dbReference>
<dbReference type="RefSeq" id="WP_208949105.1">
    <property type="nucleotide sequence ID" value="NZ_CAJZAT010000188.1"/>
</dbReference>
<evidence type="ECO:0000256" key="1">
    <source>
        <dbReference type="ARBA" id="ARBA00022692"/>
    </source>
</evidence>
<evidence type="ECO:0000256" key="4">
    <source>
        <dbReference type="SAM" id="MobiDB-lite"/>
    </source>
</evidence>
<dbReference type="Pfam" id="PF07690">
    <property type="entry name" value="MFS_1"/>
    <property type="match status" value="1"/>
</dbReference>
<feature type="region of interest" description="Disordered" evidence="4">
    <location>
        <begin position="1"/>
        <end position="26"/>
    </location>
</feature>
<feature type="transmembrane region" description="Helical" evidence="5">
    <location>
        <begin position="182"/>
        <end position="202"/>
    </location>
</feature>
<evidence type="ECO:0000256" key="5">
    <source>
        <dbReference type="SAM" id="Phobius"/>
    </source>
</evidence>
<feature type="transmembrane region" description="Helical" evidence="5">
    <location>
        <begin position="299"/>
        <end position="327"/>
    </location>
</feature>
<proteinExistence type="predicted"/>
<protein>
    <submittedName>
        <fullName evidence="7">MFS family arabinose efflux permease</fullName>
    </submittedName>
</protein>
<accession>A0ABX5K6J4</accession>
<organism evidence="7 8">
    <name type="scientific">Paraburkholderia unamae</name>
    <dbReference type="NCBI Taxonomy" id="219649"/>
    <lineage>
        <taxon>Bacteria</taxon>
        <taxon>Pseudomonadati</taxon>
        <taxon>Pseudomonadota</taxon>
        <taxon>Betaproteobacteria</taxon>
        <taxon>Burkholderiales</taxon>
        <taxon>Burkholderiaceae</taxon>
        <taxon>Paraburkholderia</taxon>
    </lineage>
</organism>
<name>A0ABX5K6J4_9BURK</name>
<keyword evidence="8" id="KW-1185">Reference proteome</keyword>
<evidence type="ECO:0000256" key="2">
    <source>
        <dbReference type="ARBA" id="ARBA00022989"/>
    </source>
</evidence>
<feature type="domain" description="Major facilitator superfamily (MFS) profile" evidence="6">
    <location>
        <begin position="29"/>
        <end position="425"/>
    </location>
</feature>
<keyword evidence="3 5" id="KW-0472">Membrane</keyword>
<keyword evidence="1 5" id="KW-0812">Transmembrane</keyword>
<keyword evidence="2 5" id="KW-1133">Transmembrane helix</keyword>
<evidence type="ECO:0000313" key="8">
    <source>
        <dbReference type="Proteomes" id="UP000245712"/>
    </source>
</evidence>
<evidence type="ECO:0000259" key="6">
    <source>
        <dbReference type="PROSITE" id="PS50850"/>
    </source>
</evidence>
<gene>
    <name evidence="7" type="ORF">C7402_14642</name>
</gene>
<dbReference type="InterPro" id="IPR036259">
    <property type="entry name" value="MFS_trans_sf"/>
</dbReference>
<dbReference type="InterPro" id="IPR011701">
    <property type="entry name" value="MFS"/>
</dbReference>
<feature type="transmembrane region" description="Helical" evidence="5">
    <location>
        <begin position="31"/>
        <end position="49"/>
    </location>
</feature>
<dbReference type="Proteomes" id="UP000245712">
    <property type="component" value="Unassembled WGS sequence"/>
</dbReference>
<feature type="transmembrane region" description="Helical" evidence="5">
    <location>
        <begin position="121"/>
        <end position="142"/>
    </location>
</feature>
<dbReference type="Gene3D" id="1.20.1250.20">
    <property type="entry name" value="MFS general substrate transporter like domains"/>
    <property type="match status" value="1"/>
</dbReference>
<dbReference type="PROSITE" id="PS50850">
    <property type="entry name" value="MFS"/>
    <property type="match status" value="1"/>
</dbReference>
<evidence type="ECO:0000313" key="7">
    <source>
        <dbReference type="EMBL" id="PVX61064.1"/>
    </source>
</evidence>
<comment type="caution">
    <text evidence="7">The sequence shown here is derived from an EMBL/GenBank/DDBJ whole genome shotgun (WGS) entry which is preliminary data.</text>
</comment>
<dbReference type="CDD" id="cd17324">
    <property type="entry name" value="MFS_NepI_like"/>
    <property type="match status" value="1"/>
</dbReference>
<sequence>MAAAQADARQGGVMSAPHSKSASTAQPPTRGLILLLSVATGLSVGTQYYNQPLLGLIADAFHTGADASLVSTATQIGYALGLVLLVPLGDRIDRRRLILLQCFGLILAMASASAAPGLYSLAFASVLVGIFATIAQQIIPLASELASTDSRERIVAVVTSALLIGVLLSRTVSGFVGAWFGWRAMFVLGAALVLLMLLGLAARLPRSRPASREPYVELLLSLFVLVRDERELRRASLTQSLLFFGFSAFWTILTLLLQGPKFQLTSSAAGMFGVFALVGVVVAPYGVRMAGESAGRIGAALVTASFILMIALVNLVGLVIGAVLMIAGLQISLISNQSRILAAAGSARGRYNTVFMASQFSFGAAGSSAASFAWRTGGWTAVMAMAAAASVAALALQIGRRHKSRLDAQMASSTHREFTTQEKQK</sequence>
<feature type="transmembrane region" description="Helical" evidence="5">
    <location>
        <begin position="69"/>
        <end position="88"/>
    </location>
</feature>